<name>A0A973VXZ9_9BRAD</name>
<proteinExistence type="predicted"/>
<evidence type="ECO:0000259" key="2">
    <source>
        <dbReference type="Pfam" id="PF20441"/>
    </source>
</evidence>
<dbReference type="GO" id="GO:0004519">
    <property type="term" value="F:endonuclease activity"/>
    <property type="evidence" value="ECO:0007669"/>
    <property type="project" value="InterPro"/>
</dbReference>
<comment type="caution">
    <text evidence="3">The sequence shown here is derived from an EMBL/GenBank/DDBJ whole genome shotgun (WGS) entry which is preliminary data.</text>
</comment>
<feature type="domain" description="Terminase large subunit-like ATPase" evidence="1">
    <location>
        <begin position="40"/>
        <end position="206"/>
    </location>
</feature>
<dbReference type="PANTHER" id="PTHR41287:SF1">
    <property type="entry name" value="PROTEIN YMFN"/>
    <property type="match status" value="1"/>
</dbReference>
<gene>
    <name evidence="3" type="ORF">HAP48_011945</name>
</gene>
<protein>
    <submittedName>
        <fullName evidence="3">Terminase large subunit</fullName>
    </submittedName>
</protein>
<evidence type="ECO:0000313" key="3">
    <source>
        <dbReference type="EMBL" id="NVI43644.1"/>
    </source>
</evidence>
<dbReference type="EMBL" id="JAAOLE020000001">
    <property type="protein sequence ID" value="NVI43644.1"/>
    <property type="molecule type" value="Genomic_DNA"/>
</dbReference>
<dbReference type="Pfam" id="PF03354">
    <property type="entry name" value="TerL_ATPase"/>
    <property type="match status" value="1"/>
</dbReference>
<dbReference type="InterPro" id="IPR046461">
    <property type="entry name" value="TerL_ATPase"/>
</dbReference>
<dbReference type="AlphaFoldDB" id="A0A973VXZ9"/>
<organism evidence="3">
    <name type="scientific">Bradyrhizobium septentrionale</name>
    <dbReference type="NCBI Taxonomy" id="1404411"/>
    <lineage>
        <taxon>Bacteria</taxon>
        <taxon>Pseudomonadati</taxon>
        <taxon>Pseudomonadota</taxon>
        <taxon>Alphaproteobacteria</taxon>
        <taxon>Hyphomicrobiales</taxon>
        <taxon>Nitrobacteraceae</taxon>
        <taxon>Bradyrhizobium</taxon>
    </lineage>
</organism>
<evidence type="ECO:0000259" key="1">
    <source>
        <dbReference type="Pfam" id="PF03354"/>
    </source>
</evidence>
<accession>A0A973VXZ9</accession>
<sequence>MQDSSQARRDRARATAVIKFIEKLTVPSGKGQGEPFKLEPFQKLFIRAVYEPQLKLRRVVRRAILSMARKNGKTALIAAIVLAHLVGPEAIVHGEIYSAANDRDQAAIVYKFARQMVDLDPELGQMIELVPSTKTMIARRTGSVYRAISAEAGTKHGYLPSLVIYDELAQAKNRDLYDVLDTSFGARDEPLFIVISTQSNDPEHIMSKLIDDGISGVDPAIVCHLYAADEECELGDEKQWHKANPALAKFRDYEDLATSIRKAIRMPAEEPKVRNLFLNQRVSPHASLISRAEWKACAGESKLQDGEEVYLSLDLSSTVDLTALMIGSVSDPCRIEPHFWKPRDKLIEHSSRDFGSGSHRYREWAEAGRLHDSPGKTINPEAVALFIAEMSQRYRIKGMAYDRWHMDYILREFDRIGLQAYEDCEKGGDGLRLVPWGQGYRDMGPAIDALELAVIERQLIHPNNPVLNWNMANAVATSDPAGNRKLDKDKARFRIDGAVALSMLLGLRARDRNIKPVDIEALIG</sequence>
<reference evidence="3" key="1">
    <citation type="submission" date="2020-06" db="EMBL/GenBank/DDBJ databases">
        <title>Whole Genome Sequence of Bradyrhizobium sp. Strain 1S1.</title>
        <authorList>
            <person name="Bromfield E.S.P."/>
            <person name="Cloutier S."/>
        </authorList>
    </citation>
    <scope>NUCLEOTIDE SEQUENCE [LARGE SCALE GENOMIC DNA]</scope>
    <source>
        <strain evidence="3">1S1</strain>
    </source>
</reference>
<feature type="domain" description="Terminase large subunit-like endonuclease" evidence="2">
    <location>
        <begin position="224"/>
        <end position="506"/>
    </location>
</feature>
<dbReference type="Gene3D" id="3.40.50.300">
    <property type="entry name" value="P-loop containing nucleotide triphosphate hydrolases"/>
    <property type="match status" value="1"/>
</dbReference>
<dbReference type="InterPro" id="IPR005021">
    <property type="entry name" value="Terminase_largesu-like"/>
</dbReference>
<dbReference type="InterPro" id="IPR046462">
    <property type="entry name" value="TerL_nuclease"/>
</dbReference>
<dbReference type="InterPro" id="IPR027417">
    <property type="entry name" value="P-loop_NTPase"/>
</dbReference>
<dbReference type="Pfam" id="PF20441">
    <property type="entry name" value="TerL_nuclease"/>
    <property type="match status" value="1"/>
</dbReference>
<dbReference type="PANTHER" id="PTHR41287">
    <property type="match status" value="1"/>
</dbReference>